<protein>
    <submittedName>
        <fullName evidence="1">Uncharacterized protein</fullName>
    </submittedName>
</protein>
<keyword evidence="2" id="KW-1185">Reference proteome</keyword>
<accession>A0ACC0KD01</accession>
<sequence>MSEVELKELLRKRSAVKTKVTNFRNKLNEFKKYRSVTTKHVNELSLRLSRFENAFNDFDLLRDKIESLTDDSNQLSEHESLDGRAILKEGEIDKELLKEGSRRKIAQLVIHQILEKHPKKQIRSEEFQTIATEIVEIFPKENVNYGKRENSPVVAGPPVAQFHGRLLNISSSPTATLTVDEIKDDANLNEDITWLRNNVDPWKTVEEKWKETAGRRDECFQSGKGTIADNFKNLWVIFAGNILEKKIPYFPW</sequence>
<proteinExistence type="predicted"/>
<dbReference type="EMBL" id="CM046121">
    <property type="protein sequence ID" value="KAI8434344.1"/>
    <property type="molecule type" value="Genomic_DNA"/>
</dbReference>
<name>A0ACC0KD01_CHOFU</name>
<evidence type="ECO:0000313" key="1">
    <source>
        <dbReference type="EMBL" id="KAI8434344.1"/>
    </source>
</evidence>
<comment type="caution">
    <text evidence="1">The sequence shown here is derived from an EMBL/GenBank/DDBJ whole genome shotgun (WGS) entry which is preliminary data.</text>
</comment>
<evidence type="ECO:0000313" key="2">
    <source>
        <dbReference type="Proteomes" id="UP001064048"/>
    </source>
</evidence>
<reference evidence="1 2" key="1">
    <citation type="journal article" date="2022" name="Genome Biol. Evol.">
        <title>The Spruce Budworm Genome: Reconstructing the Evolutionary History of Antifreeze Proteins.</title>
        <authorList>
            <person name="Beliveau C."/>
            <person name="Gagne P."/>
            <person name="Picq S."/>
            <person name="Vernygora O."/>
            <person name="Keeling C.I."/>
            <person name="Pinkney K."/>
            <person name="Doucet D."/>
            <person name="Wen F."/>
            <person name="Johnston J.S."/>
            <person name="Maaroufi H."/>
            <person name="Boyle B."/>
            <person name="Laroche J."/>
            <person name="Dewar K."/>
            <person name="Juretic N."/>
            <person name="Blackburn G."/>
            <person name="Nisole A."/>
            <person name="Brunet B."/>
            <person name="Brandao M."/>
            <person name="Lumley L."/>
            <person name="Duan J."/>
            <person name="Quan G."/>
            <person name="Lucarotti C.J."/>
            <person name="Roe A.D."/>
            <person name="Sperling F.A.H."/>
            <person name="Levesque R.C."/>
            <person name="Cusson M."/>
        </authorList>
    </citation>
    <scope>NUCLEOTIDE SEQUENCE [LARGE SCALE GENOMIC DNA]</scope>
    <source>
        <strain evidence="1">Glfc:IPQL:Cfum</strain>
    </source>
</reference>
<dbReference type="Proteomes" id="UP001064048">
    <property type="component" value="Chromosome 21"/>
</dbReference>
<organism evidence="1 2">
    <name type="scientific">Choristoneura fumiferana</name>
    <name type="common">Spruce budworm moth</name>
    <name type="synonym">Archips fumiferana</name>
    <dbReference type="NCBI Taxonomy" id="7141"/>
    <lineage>
        <taxon>Eukaryota</taxon>
        <taxon>Metazoa</taxon>
        <taxon>Ecdysozoa</taxon>
        <taxon>Arthropoda</taxon>
        <taxon>Hexapoda</taxon>
        <taxon>Insecta</taxon>
        <taxon>Pterygota</taxon>
        <taxon>Neoptera</taxon>
        <taxon>Endopterygota</taxon>
        <taxon>Lepidoptera</taxon>
        <taxon>Glossata</taxon>
        <taxon>Ditrysia</taxon>
        <taxon>Tortricoidea</taxon>
        <taxon>Tortricidae</taxon>
        <taxon>Tortricinae</taxon>
        <taxon>Choristoneura</taxon>
    </lineage>
</organism>
<gene>
    <name evidence="1" type="ORF">MSG28_012412</name>
</gene>